<feature type="chain" id="PRO_5017599999" description="YARHG domain-containing protein" evidence="1">
    <location>
        <begin position="20"/>
        <end position="326"/>
    </location>
</feature>
<keyword evidence="1" id="KW-0732">Signal</keyword>
<dbReference type="AlphaFoldDB" id="A0A3E1Q8E4"/>
<evidence type="ECO:0000313" key="3">
    <source>
        <dbReference type="Proteomes" id="UP000261082"/>
    </source>
</evidence>
<protein>
    <recommendedName>
        <fullName evidence="4">YARHG domain-containing protein</fullName>
    </recommendedName>
</protein>
<name>A0A3E1Q8E4_9FLAO</name>
<feature type="signal peptide" evidence="1">
    <location>
        <begin position="1"/>
        <end position="19"/>
    </location>
</feature>
<gene>
    <name evidence="2" type="ORF">DZ858_14380</name>
</gene>
<sequence length="326" mass="38320">MNKTLTLLLLLVFTIPLFGQTDTTKIAFIAYWSKGDSYDFKVTKIKKRWTNDKLTKNDSTQYIANFKVIDSTEKSYTLQWTFKNFLTNSYRENLNKLYENKQAVNNIVKKYDVTKVIYKTDEYGEFLEIINWKDISALMSNMLGELEKSIKIRKPDKINEVKQAMAPLAEIYSSKEGIEQLIVYELQYFHFPFGTEYDINDPFEYESELPNMVGGEQPIKADAKLSIIETDFENFYCVLKEESTINPDDTKRQVISLFKKMGIEGKKAEEMMKTAIFDITDLNYYQYYFDPGVPHRIYGSRKTLLNMDKTKVENIEELEIELIYEE</sequence>
<proteinExistence type="predicted"/>
<evidence type="ECO:0000256" key="1">
    <source>
        <dbReference type="SAM" id="SignalP"/>
    </source>
</evidence>
<reference evidence="2 3" key="1">
    <citation type="journal article" date="2007" name="Int. J. Syst. Evol. Microbiol.">
        <title>Marixanthomonas ophiurae gen. nov., sp. nov., a marine bacterium of the family Flavobacteriaceae isolated from a deep-sea brittle star.</title>
        <authorList>
            <person name="Romanenko L.A."/>
            <person name="Uchino M."/>
            <person name="Frolova G.M."/>
            <person name="Mikhailov V.V."/>
        </authorList>
    </citation>
    <scope>NUCLEOTIDE SEQUENCE [LARGE SCALE GENOMIC DNA]</scope>
    <source>
        <strain evidence="2 3">KMM 3046</strain>
    </source>
</reference>
<dbReference type="EMBL" id="QVID01000002">
    <property type="protein sequence ID" value="RFN58403.1"/>
    <property type="molecule type" value="Genomic_DNA"/>
</dbReference>
<keyword evidence="3" id="KW-1185">Reference proteome</keyword>
<comment type="caution">
    <text evidence="2">The sequence shown here is derived from an EMBL/GenBank/DDBJ whole genome shotgun (WGS) entry which is preliminary data.</text>
</comment>
<dbReference type="RefSeq" id="WP_117160350.1">
    <property type="nucleotide sequence ID" value="NZ_QVID01000002.1"/>
</dbReference>
<dbReference type="Proteomes" id="UP000261082">
    <property type="component" value="Unassembled WGS sequence"/>
</dbReference>
<organism evidence="2 3">
    <name type="scientific">Marixanthomonas ophiurae</name>
    <dbReference type="NCBI Taxonomy" id="387659"/>
    <lineage>
        <taxon>Bacteria</taxon>
        <taxon>Pseudomonadati</taxon>
        <taxon>Bacteroidota</taxon>
        <taxon>Flavobacteriia</taxon>
        <taxon>Flavobacteriales</taxon>
        <taxon>Flavobacteriaceae</taxon>
        <taxon>Marixanthomonas</taxon>
    </lineage>
</organism>
<accession>A0A3E1Q8E4</accession>
<dbReference type="OrthoDB" id="796401at2"/>
<evidence type="ECO:0000313" key="2">
    <source>
        <dbReference type="EMBL" id="RFN58403.1"/>
    </source>
</evidence>
<evidence type="ECO:0008006" key="4">
    <source>
        <dbReference type="Google" id="ProtNLM"/>
    </source>
</evidence>